<evidence type="ECO:0000313" key="2">
    <source>
        <dbReference type="Proteomes" id="UP000624041"/>
    </source>
</evidence>
<reference evidence="1" key="1">
    <citation type="journal article" date="2014" name="Int. J. Syst. Evol. Microbiol.">
        <title>Complete genome sequence of Corynebacterium casei LMG S-19264T (=DSM 44701T), isolated from a smear-ripened cheese.</title>
        <authorList>
            <consortium name="US DOE Joint Genome Institute (JGI-PGF)"/>
            <person name="Walter F."/>
            <person name="Albersmeier A."/>
            <person name="Kalinowski J."/>
            <person name="Ruckert C."/>
        </authorList>
    </citation>
    <scope>NUCLEOTIDE SEQUENCE</scope>
    <source>
        <strain evidence="1">JCM 17251</strain>
    </source>
</reference>
<protein>
    <recommendedName>
        <fullName evidence="3">Flagellar hook-length control protein FliK</fullName>
    </recommendedName>
</protein>
<accession>A0A917XSS1</accession>
<reference evidence="1" key="2">
    <citation type="submission" date="2020-09" db="EMBL/GenBank/DDBJ databases">
        <authorList>
            <person name="Sun Q."/>
            <person name="Ohkuma M."/>
        </authorList>
    </citation>
    <scope>NUCLEOTIDE SEQUENCE</scope>
    <source>
        <strain evidence="1">JCM 17251</strain>
    </source>
</reference>
<proteinExistence type="predicted"/>
<gene>
    <name evidence="1" type="primary">ylqG</name>
    <name evidence="1" type="ORF">GCM10007971_02460</name>
</gene>
<dbReference type="EMBL" id="BMOS01000001">
    <property type="protein sequence ID" value="GGN49659.1"/>
    <property type="molecule type" value="Genomic_DNA"/>
</dbReference>
<keyword evidence="2" id="KW-1185">Reference proteome</keyword>
<dbReference type="AlphaFoldDB" id="A0A917XSS1"/>
<dbReference type="RefSeq" id="WP_188855705.1">
    <property type="nucleotide sequence ID" value="NZ_BMOS01000001.1"/>
</dbReference>
<sequence length="595" mass="67134">MQLSQILNSNTLGLNRTERQSLRPGQIIQGEVLKLYPENKAEIRLGGNRLIASLQVGLELGGSYHFQVASTAGSLQLRVLGEQLKRDDKVDLSKLLRQLGIKTTKHNLQLLQLLMRYSVPFDKNEFQQAIELLKGEKNKTHATAALVEMLAKKLPMTETILQSFVTSKTVTVSEQLNVVLQQANNLSSTLRTDIAQRIEGNIIRLTEAPLPFHEALMKEINNQNSADNQTLFRTLQGLGVISPKVDFADWVKEWNNFLNMRASSLEKGQTSPSLPFRINEEEVFQLFNRLAGERNRFLGAVQQFLNRWEPQLKLLQASGNTMPRELISEVRQDINETFSPLLNRQLAGGTEKDVLAVFRGIQSLGSKENLSLLTSLSKQAKDSVEFLNLAPKERFLEQVRQSITMLGLNYENRLVTEKEPGNLNDTLKGLLLQLASSEDNSGSQHQTKLLHLIQGLQLQSVNETPTNIQAMLQVPAERLGLVKDLMIELEGKKNDEDKIDPDYCRILFYLELGNLKETVIDVNIQQRSVSLTVFNNTRGIPGIANLFKDKLGENLANLNYRLTSITFKKLEEKENLPAIMDEKLSDSRQGVDFRI</sequence>
<organism evidence="1 2">
    <name type="scientific">Oceanobacillus indicireducens</name>
    <dbReference type="NCBI Taxonomy" id="1004261"/>
    <lineage>
        <taxon>Bacteria</taxon>
        <taxon>Bacillati</taxon>
        <taxon>Bacillota</taxon>
        <taxon>Bacilli</taxon>
        <taxon>Bacillales</taxon>
        <taxon>Bacillaceae</taxon>
        <taxon>Oceanobacillus</taxon>
    </lineage>
</organism>
<evidence type="ECO:0008006" key="3">
    <source>
        <dbReference type="Google" id="ProtNLM"/>
    </source>
</evidence>
<comment type="caution">
    <text evidence="1">The sequence shown here is derived from an EMBL/GenBank/DDBJ whole genome shotgun (WGS) entry which is preliminary data.</text>
</comment>
<dbReference type="Proteomes" id="UP000624041">
    <property type="component" value="Unassembled WGS sequence"/>
</dbReference>
<evidence type="ECO:0000313" key="1">
    <source>
        <dbReference type="EMBL" id="GGN49659.1"/>
    </source>
</evidence>
<name>A0A917XSS1_9BACI</name>